<dbReference type="EMBL" id="STGY01000046">
    <property type="protein sequence ID" value="THV41286.1"/>
    <property type="molecule type" value="Genomic_DNA"/>
</dbReference>
<organism evidence="2 3">
    <name type="scientific">Glycomyces buryatensis</name>
    <dbReference type="NCBI Taxonomy" id="2570927"/>
    <lineage>
        <taxon>Bacteria</taxon>
        <taxon>Bacillati</taxon>
        <taxon>Actinomycetota</taxon>
        <taxon>Actinomycetes</taxon>
        <taxon>Glycomycetales</taxon>
        <taxon>Glycomycetaceae</taxon>
        <taxon>Glycomyces</taxon>
    </lineage>
</organism>
<keyword evidence="3" id="KW-1185">Reference proteome</keyword>
<feature type="chain" id="PRO_5020328129" description="Secreted protein" evidence="1">
    <location>
        <begin position="27"/>
        <end position="166"/>
    </location>
</feature>
<dbReference type="RefSeq" id="WP_136534788.1">
    <property type="nucleotide sequence ID" value="NZ_STGY01000046.1"/>
</dbReference>
<feature type="signal peptide" evidence="1">
    <location>
        <begin position="1"/>
        <end position="26"/>
    </location>
</feature>
<evidence type="ECO:0000313" key="2">
    <source>
        <dbReference type="EMBL" id="THV41286.1"/>
    </source>
</evidence>
<reference evidence="2 3" key="2">
    <citation type="submission" date="2019-05" db="EMBL/GenBank/DDBJ databases">
        <title>Glycomyces buryatensis sp. nov.</title>
        <authorList>
            <person name="Nikitina E."/>
        </authorList>
    </citation>
    <scope>NUCLEOTIDE SEQUENCE [LARGE SCALE GENOMIC DNA]</scope>
    <source>
        <strain evidence="2 3">18</strain>
    </source>
</reference>
<accession>A0A4V4HSE3</accession>
<protein>
    <recommendedName>
        <fullName evidence="4">Secreted protein</fullName>
    </recommendedName>
</protein>
<keyword evidence="1" id="KW-0732">Signal</keyword>
<comment type="caution">
    <text evidence="2">The sequence shown here is derived from an EMBL/GenBank/DDBJ whole genome shotgun (WGS) entry which is preliminary data.</text>
</comment>
<evidence type="ECO:0000313" key="3">
    <source>
        <dbReference type="Proteomes" id="UP000308760"/>
    </source>
</evidence>
<dbReference type="Proteomes" id="UP000308760">
    <property type="component" value="Unassembled WGS sequence"/>
</dbReference>
<dbReference type="OrthoDB" id="5194152at2"/>
<gene>
    <name evidence="2" type="ORF">FAB82_12015</name>
</gene>
<name>A0A4V4HSE3_9ACTN</name>
<reference evidence="3" key="1">
    <citation type="submission" date="2019-04" db="EMBL/GenBank/DDBJ databases">
        <title>Nocardioides xinjiangensis sp. nov.</title>
        <authorList>
            <person name="Liu S."/>
        </authorList>
    </citation>
    <scope>NUCLEOTIDE SEQUENCE [LARGE SCALE GENOMIC DNA]</scope>
    <source>
        <strain evidence="3">18</strain>
    </source>
</reference>
<sequence>MRYRNIVAVAAAAAAASVIPGGTASASTPDWLTLANVETGQPSLLPEVCGAGPTGSLSDPVCEGLLGTDSEDAAETFGESIPEAPAGYSSPSVANLDLRNFAKWQVCGVAVASTAEDFDCDNSITGEAEPVEPAGGVSLVNADTTGAFNWSVCGISAFQAAPATDC</sequence>
<evidence type="ECO:0008006" key="4">
    <source>
        <dbReference type="Google" id="ProtNLM"/>
    </source>
</evidence>
<proteinExistence type="predicted"/>
<evidence type="ECO:0000256" key="1">
    <source>
        <dbReference type="SAM" id="SignalP"/>
    </source>
</evidence>
<dbReference type="AlphaFoldDB" id="A0A4V4HSE3"/>